<keyword evidence="1" id="KW-0614">Plasmid</keyword>
<protein>
    <submittedName>
        <fullName evidence="1">Uncharacterized protein</fullName>
    </submittedName>
</protein>
<dbReference type="Proteomes" id="UP000276417">
    <property type="component" value="Plasmid unnamed4"/>
</dbReference>
<evidence type="ECO:0000313" key="2">
    <source>
        <dbReference type="Proteomes" id="UP000276417"/>
    </source>
</evidence>
<organism evidence="1 2">
    <name type="scientific">Deinococcus psychrotolerans</name>
    <dbReference type="NCBI Taxonomy" id="2489213"/>
    <lineage>
        <taxon>Bacteria</taxon>
        <taxon>Thermotogati</taxon>
        <taxon>Deinococcota</taxon>
        <taxon>Deinococci</taxon>
        <taxon>Deinococcales</taxon>
        <taxon>Deinococcaceae</taxon>
        <taxon>Deinococcus</taxon>
    </lineage>
</organism>
<sequence>MKLFVRILALVRGFNAHHPLPGAITESLERLHLAQVRLKCDAAVDEFSALYLRYATGELTPTQYWQTKKALLDQERAATRQTVHG</sequence>
<dbReference type="AlphaFoldDB" id="A0A3G8YJ71"/>
<dbReference type="RefSeq" id="WP_124875755.1">
    <property type="nucleotide sequence ID" value="NZ_CP034188.1"/>
</dbReference>
<evidence type="ECO:0000313" key="1">
    <source>
        <dbReference type="EMBL" id="AZI45292.1"/>
    </source>
</evidence>
<proteinExistence type="predicted"/>
<keyword evidence="2" id="KW-1185">Reference proteome</keyword>
<geneLocation type="plasmid" evidence="1 2">
    <name>unnamed4</name>
</geneLocation>
<reference evidence="1 2" key="1">
    <citation type="submission" date="2018-11" db="EMBL/GenBank/DDBJ databases">
        <title>Deinococcus shelandsis sp. nov., isolated from South Shetland Islands soil of Antarctica.</title>
        <authorList>
            <person name="Tian J."/>
        </authorList>
    </citation>
    <scope>NUCLEOTIDE SEQUENCE [LARGE SCALE GENOMIC DNA]</scope>
    <source>
        <strain evidence="1 2">S14-83T</strain>
        <plasmid evidence="1 2">unnamed4</plasmid>
    </source>
</reference>
<gene>
    <name evidence="1" type="ORF">EHF33_20500</name>
</gene>
<dbReference type="KEGG" id="dph:EHF33_20500"/>
<dbReference type="EMBL" id="CP034188">
    <property type="protein sequence ID" value="AZI45292.1"/>
    <property type="molecule type" value="Genomic_DNA"/>
</dbReference>
<accession>A0A3G8YJ71</accession>
<name>A0A3G8YJ71_9DEIO</name>